<feature type="region of interest" description="Disordered" evidence="1">
    <location>
        <begin position="1"/>
        <end position="117"/>
    </location>
</feature>
<dbReference type="EMBL" id="JBAHYK010005983">
    <property type="protein sequence ID" value="KAL0562384.1"/>
    <property type="molecule type" value="Genomic_DNA"/>
</dbReference>
<keyword evidence="3" id="KW-1185">Reference proteome</keyword>
<sequence>TTVAVVKPVADGKENDSAISPPALKLGAKGRRATGGKRKAKEMTETTGPEGGEEGEASSDGPKPAKKRKENRLPAEPKELIAARKPTRNVAPPVRFIEEHSNRAEVSKKSGGGKKKK</sequence>
<organism evidence="2 3">
    <name type="scientific">Marasmius crinis-equi</name>
    <dbReference type="NCBI Taxonomy" id="585013"/>
    <lineage>
        <taxon>Eukaryota</taxon>
        <taxon>Fungi</taxon>
        <taxon>Dikarya</taxon>
        <taxon>Basidiomycota</taxon>
        <taxon>Agaricomycotina</taxon>
        <taxon>Agaricomycetes</taxon>
        <taxon>Agaricomycetidae</taxon>
        <taxon>Agaricales</taxon>
        <taxon>Marasmiineae</taxon>
        <taxon>Marasmiaceae</taxon>
        <taxon>Marasmius</taxon>
    </lineage>
</organism>
<evidence type="ECO:0000313" key="3">
    <source>
        <dbReference type="Proteomes" id="UP001465976"/>
    </source>
</evidence>
<evidence type="ECO:0000313" key="2">
    <source>
        <dbReference type="EMBL" id="KAL0562384.1"/>
    </source>
</evidence>
<name>A0ABR3EHN8_9AGAR</name>
<dbReference type="Proteomes" id="UP001465976">
    <property type="component" value="Unassembled WGS sequence"/>
</dbReference>
<reference evidence="2 3" key="1">
    <citation type="submission" date="2024-02" db="EMBL/GenBank/DDBJ databases">
        <title>A draft genome for the cacao thread blight pathogen Marasmius crinis-equi.</title>
        <authorList>
            <person name="Cohen S.P."/>
            <person name="Baruah I.K."/>
            <person name="Amoako-Attah I."/>
            <person name="Bukari Y."/>
            <person name="Meinhardt L.W."/>
            <person name="Bailey B.A."/>
        </authorList>
    </citation>
    <scope>NUCLEOTIDE SEQUENCE [LARGE SCALE GENOMIC DNA]</scope>
    <source>
        <strain evidence="2 3">GH-76</strain>
    </source>
</reference>
<gene>
    <name evidence="2" type="ORF">V5O48_019703</name>
</gene>
<feature type="non-terminal residue" evidence="2">
    <location>
        <position position="1"/>
    </location>
</feature>
<protein>
    <submittedName>
        <fullName evidence="2">Uncharacterized protein</fullName>
    </submittedName>
</protein>
<evidence type="ECO:0000256" key="1">
    <source>
        <dbReference type="SAM" id="MobiDB-lite"/>
    </source>
</evidence>
<feature type="compositionally biased region" description="Basic residues" evidence="1">
    <location>
        <begin position="28"/>
        <end position="40"/>
    </location>
</feature>
<feature type="compositionally biased region" description="Basic and acidic residues" evidence="1">
    <location>
        <begin position="96"/>
        <end position="108"/>
    </location>
</feature>
<comment type="caution">
    <text evidence="2">The sequence shown here is derived from an EMBL/GenBank/DDBJ whole genome shotgun (WGS) entry which is preliminary data.</text>
</comment>
<feature type="compositionally biased region" description="Basic and acidic residues" evidence="1">
    <location>
        <begin position="71"/>
        <end position="82"/>
    </location>
</feature>
<accession>A0ABR3EHN8</accession>
<proteinExistence type="predicted"/>